<sequence length="242" mass="27397">MLLGITYFISYVKKPNITSALLWQLFGIAATLFRAEGIVFILFAPLYFPVARYSLKEIGLHTIRLYTLVVPLGVICLLFLAFSEKNIGYTVLLFLHYMQPTSLLSNISDTAAQLQTSLSVVASDSIGLYMVISGLITFLITKLIAAINPIFLGIMAYGQHKRWLNLSRESYIILFFGTLSISPADRDHWQSIFTLFKIHHFYRNSFFPDFLPVCLPTHRAVITEQKPVGSDYYGDHPDRVSS</sequence>
<gene>
    <name evidence="2" type="ORF">MNBD_GAMMA26-755</name>
</gene>
<keyword evidence="1" id="KW-0472">Membrane</keyword>
<feature type="transmembrane region" description="Helical" evidence="1">
    <location>
        <begin position="63"/>
        <end position="82"/>
    </location>
</feature>
<dbReference type="AlphaFoldDB" id="A0A3B1AUQ8"/>
<evidence type="ECO:0000313" key="2">
    <source>
        <dbReference type="EMBL" id="VAX07482.1"/>
    </source>
</evidence>
<keyword evidence="1" id="KW-0812">Transmembrane</keyword>
<dbReference type="EMBL" id="UOFX01000024">
    <property type="protein sequence ID" value="VAX07482.1"/>
    <property type="molecule type" value="Genomic_DNA"/>
</dbReference>
<protein>
    <submittedName>
        <fullName evidence="2">Uncharacterized protein</fullName>
    </submittedName>
</protein>
<organism evidence="2">
    <name type="scientific">hydrothermal vent metagenome</name>
    <dbReference type="NCBI Taxonomy" id="652676"/>
    <lineage>
        <taxon>unclassified sequences</taxon>
        <taxon>metagenomes</taxon>
        <taxon>ecological metagenomes</taxon>
    </lineage>
</organism>
<name>A0A3B1AUQ8_9ZZZZ</name>
<evidence type="ECO:0000256" key="1">
    <source>
        <dbReference type="SAM" id="Phobius"/>
    </source>
</evidence>
<proteinExistence type="predicted"/>
<keyword evidence="1" id="KW-1133">Transmembrane helix</keyword>
<feature type="transmembrane region" description="Helical" evidence="1">
    <location>
        <begin position="128"/>
        <end position="158"/>
    </location>
</feature>
<accession>A0A3B1AUQ8</accession>
<reference evidence="2" key="1">
    <citation type="submission" date="2018-06" db="EMBL/GenBank/DDBJ databases">
        <authorList>
            <person name="Zhirakovskaya E."/>
        </authorList>
    </citation>
    <scope>NUCLEOTIDE SEQUENCE</scope>
</reference>
<feature type="transmembrane region" description="Helical" evidence="1">
    <location>
        <begin position="21"/>
        <end position="43"/>
    </location>
</feature>